<evidence type="ECO:0000313" key="3">
    <source>
        <dbReference type="Proteomes" id="UP000249163"/>
    </source>
</evidence>
<reference evidence="2 3" key="1">
    <citation type="submission" date="2017-06" db="EMBL/GenBank/DDBJ databases">
        <title>Complete genome sequence of Paenibacillus odorifer CBA7130.</title>
        <authorList>
            <person name="Nam Y.-D."/>
            <person name="Kang J."/>
            <person name="Chung W.-H."/>
        </authorList>
    </citation>
    <scope>NUCLEOTIDE SEQUENCE [LARGE SCALE GENOMIC DNA]</scope>
    <source>
        <strain evidence="2 3">CBA7130</strain>
    </source>
</reference>
<feature type="transmembrane region" description="Helical" evidence="1">
    <location>
        <begin position="64"/>
        <end position="84"/>
    </location>
</feature>
<accession>A0AAD0P274</accession>
<protein>
    <recommendedName>
        <fullName evidence="4">DUF4367 domain-containing protein</fullName>
    </recommendedName>
</protein>
<dbReference type="AlphaFoldDB" id="A0AAD0P274"/>
<dbReference type="EMBL" id="CP021965">
    <property type="protein sequence ID" value="AWV31785.1"/>
    <property type="molecule type" value="Genomic_DNA"/>
</dbReference>
<evidence type="ECO:0008006" key="4">
    <source>
        <dbReference type="Google" id="ProtNLM"/>
    </source>
</evidence>
<name>A0AAD0P274_9BACL</name>
<evidence type="ECO:0000313" key="2">
    <source>
        <dbReference type="EMBL" id="AWV31785.1"/>
    </source>
</evidence>
<keyword evidence="1" id="KW-0812">Transmembrane</keyword>
<organism evidence="2 3">
    <name type="scientific">Paenibacillus odorifer</name>
    <dbReference type="NCBI Taxonomy" id="189426"/>
    <lineage>
        <taxon>Bacteria</taxon>
        <taxon>Bacillati</taxon>
        <taxon>Bacillota</taxon>
        <taxon>Bacilli</taxon>
        <taxon>Bacillales</taxon>
        <taxon>Paenibacillaceae</taxon>
        <taxon>Paenibacillus</taxon>
    </lineage>
</organism>
<proteinExistence type="predicted"/>
<sequence length="283" mass="30690">MNKKDDLTKFSKTIERLENAEQGSTTAKERIYNRLIYKLDHGALSPQSEIKDGITMKKSSWRNAIVIGSAVICLGGAFSATSYAQDMFQSIMAKFEVGNLEITQYDKEIPSAAQSMTPSEDAQGGENAVIELPVAAKLSLDEARAALGMNFPAPDWMGDYKFMNCVLQGTSMVEVQYNSGENAVNFLISKGGDNGISTTEEVKTEVINGTKVYFANGIVIWEEDGYTVELYSQVDFDQATLGKIIDSFNIGAPVQPLEQGQVKENLQKNGAAVAAPAPAVDSK</sequence>
<keyword evidence="1" id="KW-1133">Transmembrane helix</keyword>
<gene>
    <name evidence="2" type="ORF">CD191_03605</name>
</gene>
<dbReference type="RefSeq" id="WP_111502546.1">
    <property type="nucleotide sequence ID" value="NZ_CP021965.1"/>
</dbReference>
<dbReference type="Proteomes" id="UP000249163">
    <property type="component" value="Chromosome"/>
</dbReference>
<evidence type="ECO:0000256" key="1">
    <source>
        <dbReference type="SAM" id="Phobius"/>
    </source>
</evidence>
<keyword evidence="1" id="KW-0472">Membrane</keyword>